<accession>A0A8C6V5V4</accession>
<dbReference type="InterPro" id="IPR029400">
    <property type="entry name" value="TINF2_N"/>
</dbReference>
<reference evidence="2" key="1">
    <citation type="submission" date="2025-08" db="UniProtKB">
        <authorList>
            <consortium name="Ensembl"/>
        </authorList>
    </citation>
    <scope>IDENTIFICATION</scope>
</reference>
<evidence type="ECO:0000313" key="2">
    <source>
        <dbReference type="Ensembl" id="ENSNMLP00000042796.1"/>
    </source>
</evidence>
<dbReference type="PANTHER" id="PTHR15512:SF2">
    <property type="match status" value="1"/>
</dbReference>
<reference evidence="2" key="2">
    <citation type="submission" date="2025-09" db="UniProtKB">
        <authorList>
            <consortium name="Ensembl"/>
        </authorList>
    </citation>
    <scope>IDENTIFICATION</scope>
</reference>
<dbReference type="GO" id="GO:0070187">
    <property type="term" value="C:shelterin complex"/>
    <property type="evidence" value="ECO:0007669"/>
    <property type="project" value="InterPro"/>
</dbReference>
<dbReference type="CDD" id="cd11657">
    <property type="entry name" value="TIN2_N"/>
    <property type="match status" value="1"/>
</dbReference>
<dbReference type="GO" id="GO:1904356">
    <property type="term" value="P:regulation of telomere maintenance via telomere lengthening"/>
    <property type="evidence" value="ECO:0007669"/>
    <property type="project" value="TreeGrafter"/>
</dbReference>
<dbReference type="Ensembl" id="ENSNMLT00000047526.1">
    <property type="protein sequence ID" value="ENSNMLP00000042796.1"/>
    <property type="gene ID" value="ENSNMLG00000026042.1"/>
</dbReference>
<protein>
    <recommendedName>
        <fullName evidence="1">TERF1-interacting nuclear factor 2 N-terminal domain-containing protein</fullName>
    </recommendedName>
</protein>
<sequence>MAQAGKHTVDVLQGTAASTAADTAAGFAEKRGSLKCHSGRTDALPLSSLRLLVSPLQLMAAALWGVVQHRAVMHYGLLEDFITAVLDIIPELLTRSERNQLVLGLRAKIILEMCRSDDLCTRQNIEPHLKRIDELINEEDDETSSSTVKSSLKKFSEVVNTLLEDPYDRDIFYKKSPPSIFGFNLDSALCTLVKKFMMNLEKGLPVPSLDQTSLWLGLSPPVLKECGDILNQPEPLSKLIQHRKHGYSFLLGHNIWYIWFVGPNN</sequence>
<dbReference type="GO" id="GO:0042162">
    <property type="term" value="F:telomeric DNA binding"/>
    <property type="evidence" value="ECO:0007669"/>
    <property type="project" value="TreeGrafter"/>
</dbReference>
<dbReference type="GO" id="GO:0016233">
    <property type="term" value="P:telomere capping"/>
    <property type="evidence" value="ECO:0007669"/>
    <property type="project" value="InterPro"/>
</dbReference>
<evidence type="ECO:0000259" key="1">
    <source>
        <dbReference type="Pfam" id="PF14973"/>
    </source>
</evidence>
<dbReference type="Pfam" id="PF14973">
    <property type="entry name" value="TINF2_N"/>
    <property type="match status" value="1"/>
</dbReference>
<evidence type="ECO:0000313" key="3">
    <source>
        <dbReference type="Proteomes" id="UP000694523"/>
    </source>
</evidence>
<name>A0A8C6V5V4_9GOBI</name>
<dbReference type="AlphaFoldDB" id="A0A8C6V5V4"/>
<feature type="domain" description="TERF1-interacting nuclear factor 2 N-terminal" evidence="1">
    <location>
        <begin position="64"/>
        <end position="211"/>
    </location>
</feature>
<proteinExistence type="predicted"/>
<dbReference type="InterPro" id="IPR039098">
    <property type="entry name" value="TINF2"/>
</dbReference>
<dbReference type="PANTHER" id="PTHR15512">
    <property type="entry name" value="TERF1-INTERACTING NUCLEAR FACTOR 2"/>
    <property type="match status" value="1"/>
</dbReference>
<dbReference type="Proteomes" id="UP000694523">
    <property type="component" value="Unplaced"/>
</dbReference>
<organism evidence="2 3">
    <name type="scientific">Neogobius melanostomus</name>
    <name type="common">round goby</name>
    <dbReference type="NCBI Taxonomy" id="47308"/>
    <lineage>
        <taxon>Eukaryota</taxon>
        <taxon>Metazoa</taxon>
        <taxon>Chordata</taxon>
        <taxon>Craniata</taxon>
        <taxon>Vertebrata</taxon>
        <taxon>Euteleostomi</taxon>
        <taxon>Actinopterygii</taxon>
        <taxon>Neopterygii</taxon>
        <taxon>Teleostei</taxon>
        <taxon>Neoteleostei</taxon>
        <taxon>Acanthomorphata</taxon>
        <taxon>Gobiaria</taxon>
        <taxon>Gobiiformes</taxon>
        <taxon>Gobioidei</taxon>
        <taxon>Gobiidae</taxon>
        <taxon>Benthophilinae</taxon>
        <taxon>Neogobiini</taxon>
        <taxon>Neogobius</taxon>
    </lineage>
</organism>
<keyword evidence="3" id="KW-1185">Reference proteome</keyword>